<dbReference type="AlphaFoldDB" id="A0A4V3IP09"/>
<sequence length="108" mass="11560">MKVSEALDVVEAYLMDPPLSDGEPVVSQVPEYFTCAELLSTTVVPAGAVAAEAEATSRGIIAVRGTIAAMTTAAMVARREARGNNIMKPSECSRRDGYVREPDGFRRI</sequence>
<dbReference type="EMBL" id="SOGT01000012">
    <property type="protein sequence ID" value="TFD25327.1"/>
    <property type="molecule type" value="Genomic_DNA"/>
</dbReference>
<protein>
    <submittedName>
        <fullName evidence="2">Uncharacterized protein</fullName>
    </submittedName>
</protein>
<evidence type="ECO:0000256" key="1">
    <source>
        <dbReference type="SAM" id="MobiDB-lite"/>
    </source>
</evidence>
<reference evidence="2 3" key="1">
    <citation type="submission" date="2019-03" db="EMBL/GenBank/DDBJ databases">
        <title>Genomics of glacier-inhabiting Cryobacterium strains.</title>
        <authorList>
            <person name="Liu Q."/>
            <person name="Xin Y.-H."/>
        </authorList>
    </citation>
    <scope>NUCLEOTIDE SEQUENCE [LARGE SCALE GENOMIC DNA]</scope>
    <source>
        <strain evidence="2 3">TMT1-1</strain>
    </source>
</reference>
<proteinExistence type="predicted"/>
<gene>
    <name evidence="2" type="ORF">E3T27_11270</name>
</gene>
<evidence type="ECO:0000313" key="2">
    <source>
        <dbReference type="EMBL" id="TFD25327.1"/>
    </source>
</evidence>
<accession>A0A4V3IP09</accession>
<feature type="compositionally biased region" description="Basic and acidic residues" evidence="1">
    <location>
        <begin position="91"/>
        <end position="108"/>
    </location>
</feature>
<dbReference type="Proteomes" id="UP000298424">
    <property type="component" value="Unassembled WGS sequence"/>
</dbReference>
<comment type="caution">
    <text evidence="2">The sequence shown here is derived from an EMBL/GenBank/DDBJ whole genome shotgun (WGS) entry which is preliminary data.</text>
</comment>
<keyword evidence="3" id="KW-1185">Reference proteome</keyword>
<name>A0A4V3IP09_9MICO</name>
<evidence type="ECO:0000313" key="3">
    <source>
        <dbReference type="Proteomes" id="UP000298424"/>
    </source>
</evidence>
<feature type="region of interest" description="Disordered" evidence="1">
    <location>
        <begin position="87"/>
        <end position="108"/>
    </location>
</feature>
<organism evidence="2 3">
    <name type="scientific">Cryobacterium lyxosi</name>
    <dbReference type="NCBI Taxonomy" id="1259228"/>
    <lineage>
        <taxon>Bacteria</taxon>
        <taxon>Bacillati</taxon>
        <taxon>Actinomycetota</taxon>
        <taxon>Actinomycetes</taxon>
        <taxon>Micrococcales</taxon>
        <taxon>Microbacteriaceae</taxon>
        <taxon>Cryobacterium</taxon>
    </lineage>
</organism>